<proteinExistence type="predicted"/>
<gene>
    <name evidence="2" type="ORF">R3Q15_20760</name>
</gene>
<dbReference type="InterPro" id="IPR000477">
    <property type="entry name" value="RT_dom"/>
</dbReference>
<dbReference type="InterPro" id="IPR051083">
    <property type="entry name" value="GrpII_Intron_Splice-Mob/Def"/>
</dbReference>
<evidence type="ECO:0000259" key="1">
    <source>
        <dbReference type="PROSITE" id="PS50878"/>
    </source>
</evidence>
<dbReference type="RefSeq" id="WP_081712427.1">
    <property type="nucleotide sequence ID" value="NZ_JANJEV010000001.1"/>
</dbReference>
<dbReference type="Pfam" id="PF00078">
    <property type="entry name" value="RVT_1"/>
    <property type="match status" value="1"/>
</dbReference>
<sequence>MAHNITVEEAALRLNKSSATVRRLLQQGAIPGTKLGGRWIVYGDKLAQRPASGGSQSVAAGGLDVEAAMRHVLRTDLRELWVPDILVWDDFKHSSAEVLAAASAKCATGQADPFEVVEVPKGRYLSRAGALLSLEDRVAYQALCGSFADVIEGELSDRVFSSRLDGAGARGFFKPSTQQWVEFRTTVVKEREKGSVWMVESDLVSYFETISHQILFEDLHALGVPEPVLRSLRSLLRQWRHASHHGLPTGSDASRLLGNYFLVSVDNAMLRRGFNYFRYMDDVRIIADTEVGALRALRTFEVLCRNRGLIVGSEKTRVLAPDDEDPSDDDKFDHADYIFKNGLSQSRAVLRELFKSAIEDESLKRRHAKFAIARLAAIVDRGILMSLLNRLDRLKEVSSDAAMYLRSFISERRVQEEITRHLNGPGEPGLELFQQSWLIAAMLETLSSPPREWVDYARSVAWDLNKPIFLRNLAMNLLVRGGVREDIEAVRRVAATDFNPSLVRGAAAALCRVGAFDKATQSAVTRRHSQLGPTVQYLATRRALPSLLQEGMWASVRS</sequence>
<dbReference type="PANTHER" id="PTHR34047">
    <property type="entry name" value="NUCLEAR INTRON MATURASE 1, MITOCHONDRIAL-RELATED"/>
    <property type="match status" value="1"/>
</dbReference>
<dbReference type="GO" id="GO:0003677">
    <property type="term" value="F:DNA binding"/>
    <property type="evidence" value="ECO:0007669"/>
    <property type="project" value="InterPro"/>
</dbReference>
<dbReference type="InterPro" id="IPR010093">
    <property type="entry name" value="SinI_DNA-bd"/>
</dbReference>
<organism evidence="2 3">
    <name type="scientific">Gordonia amicalis</name>
    <dbReference type="NCBI Taxonomy" id="89053"/>
    <lineage>
        <taxon>Bacteria</taxon>
        <taxon>Bacillati</taxon>
        <taxon>Actinomycetota</taxon>
        <taxon>Actinomycetes</taxon>
        <taxon>Mycobacteriales</taxon>
        <taxon>Gordoniaceae</taxon>
        <taxon>Gordonia</taxon>
    </lineage>
</organism>
<dbReference type="Pfam" id="PF12728">
    <property type="entry name" value="HTH_17"/>
    <property type="match status" value="1"/>
</dbReference>
<dbReference type="SUPFAM" id="SSF56672">
    <property type="entry name" value="DNA/RNA polymerases"/>
    <property type="match status" value="1"/>
</dbReference>
<dbReference type="NCBIfam" id="TIGR01764">
    <property type="entry name" value="excise"/>
    <property type="match status" value="1"/>
</dbReference>
<name>A0AAE4U768_9ACTN</name>
<evidence type="ECO:0000313" key="3">
    <source>
        <dbReference type="Proteomes" id="UP001185922"/>
    </source>
</evidence>
<feature type="domain" description="Reverse transcriptase" evidence="1">
    <location>
        <begin position="1"/>
        <end position="339"/>
    </location>
</feature>
<dbReference type="CDD" id="cd01646">
    <property type="entry name" value="RT_Bac_retron_I"/>
    <property type="match status" value="1"/>
</dbReference>
<dbReference type="PANTHER" id="PTHR34047:SF8">
    <property type="entry name" value="PROTEIN YKFC"/>
    <property type="match status" value="1"/>
</dbReference>
<protein>
    <submittedName>
        <fullName evidence="2">Reverse transcriptase domain-containing protein</fullName>
    </submittedName>
</protein>
<dbReference type="GO" id="GO:0003964">
    <property type="term" value="F:RNA-directed DNA polymerase activity"/>
    <property type="evidence" value="ECO:0007669"/>
    <property type="project" value="UniProtKB-KW"/>
</dbReference>
<dbReference type="Proteomes" id="UP001185922">
    <property type="component" value="Unassembled WGS sequence"/>
</dbReference>
<reference evidence="2" key="1">
    <citation type="submission" date="2023-10" db="EMBL/GenBank/DDBJ databases">
        <title>Development of a sustainable strategy for remediation of hydrocarbon-contaminated territories based on the waste exchange concept.</title>
        <authorList>
            <person name="Krivoruchko A."/>
        </authorList>
    </citation>
    <scope>NUCLEOTIDE SEQUENCE</scope>
    <source>
        <strain evidence="2">IEGM 1279</strain>
    </source>
</reference>
<accession>A0AAE4U768</accession>
<dbReference type="EMBL" id="JAWLKH010000030">
    <property type="protein sequence ID" value="MDV6314280.1"/>
    <property type="molecule type" value="Genomic_DNA"/>
</dbReference>
<dbReference type="InterPro" id="IPR043502">
    <property type="entry name" value="DNA/RNA_pol_sf"/>
</dbReference>
<keyword evidence="2" id="KW-0808">Transferase</keyword>
<dbReference type="AlphaFoldDB" id="A0AAE4U768"/>
<comment type="caution">
    <text evidence="2">The sequence shown here is derived from an EMBL/GenBank/DDBJ whole genome shotgun (WGS) entry which is preliminary data.</text>
</comment>
<dbReference type="InterPro" id="IPR041657">
    <property type="entry name" value="HTH_17"/>
</dbReference>
<keyword evidence="2" id="KW-0695">RNA-directed DNA polymerase</keyword>
<dbReference type="PROSITE" id="PS50878">
    <property type="entry name" value="RT_POL"/>
    <property type="match status" value="1"/>
</dbReference>
<evidence type="ECO:0000313" key="2">
    <source>
        <dbReference type="EMBL" id="MDV6314280.1"/>
    </source>
</evidence>
<keyword evidence="2" id="KW-0548">Nucleotidyltransferase</keyword>